<comment type="cofactor">
    <cofactor evidence="1 9">
        <name>Zn(2+)</name>
        <dbReference type="ChEBI" id="CHEBI:29105"/>
    </cofactor>
</comment>
<evidence type="ECO:0000256" key="3">
    <source>
        <dbReference type="ARBA" id="ARBA00010718"/>
    </source>
</evidence>
<comment type="catalytic activity">
    <reaction evidence="8 9">
        <text>hydrogencarbonate + H(+) = CO2 + H2O</text>
        <dbReference type="Rhea" id="RHEA:10748"/>
        <dbReference type="ChEBI" id="CHEBI:15377"/>
        <dbReference type="ChEBI" id="CHEBI:15378"/>
        <dbReference type="ChEBI" id="CHEBI:16526"/>
        <dbReference type="ChEBI" id="CHEBI:17544"/>
        <dbReference type="EC" id="4.2.1.1"/>
    </reaction>
</comment>
<evidence type="ECO:0000313" key="12">
    <source>
        <dbReference type="Proteomes" id="UP000559256"/>
    </source>
</evidence>
<dbReference type="Gene3D" id="3.10.200.10">
    <property type="entry name" value="Alpha carbonic anhydrase"/>
    <property type="match status" value="1"/>
</dbReference>
<dbReference type="Pfam" id="PF00194">
    <property type="entry name" value="Carb_anhydrase"/>
    <property type="match status" value="2"/>
</dbReference>
<feature type="domain" description="Alpha-carbonic anhydrase" evidence="10">
    <location>
        <begin position="22"/>
        <end position="243"/>
    </location>
</feature>
<evidence type="ECO:0000256" key="4">
    <source>
        <dbReference type="ARBA" id="ARBA00012925"/>
    </source>
</evidence>
<dbReference type="InterPro" id="IPR018338">
    <property type="entry name" value="Carbonic_anhydrase_a-class_CS"/>
</dbReference>
<dbReference type="PROSITE" id="PS00162">
    <property type="entry name" value="ALPHA_CA_1"/>
    <property type="match status" value="1"/>
</dbReference>
<dbReference type="InterPro" id="IPR036398">
    <property type="entry name" value="CA_dom_sf"/>
</dbReference>
<dbReference type="PANTHER" id="PTHR18952:SF265">
    <property type="entry name" value="CARBONIC ANHYDRASE"/>
    <property type="match status" value="1"/>
</dbReference>
<name>A0A8H5LLK0_9AGAR</name>
<keyword evidence="7 9" id="KW-0456">Lyase</keyword>
<dbReference type="EC" id="4.2.1.1" evidence="4 9"/>
<dbReference type="PROSITE" id="PS51144">
    <property type="entry name" value="ALPHA_CA_2"/>
    <property type="match status" value="1"/>
</dbReference>
<evidence type="ECO:0000256" key="5">
    <source>
        <dbReference type="ARBA" id="ARBA00022723"/>
    </source>
</evidence>
<dbReference type="PANTHER" id="PTHR18952">
    <property type="entry name" value="CARBONIC ANHYDRASE"/>
    <property type="match status" value="1"/>
</dbReference>
<dbReference type="InterPro" id="IPR041891">
    <property type="entry name" value="Alpha_CA_prokaryot-like"/>
</dbReference>
<evidence type="ECO:0000256" key="6">
    <source>
        <dbReference type="ARBA" id="ARBA00022833"/>
    </source>
</evidence>
<keyword evidence="6 9" id="KW-0862">Zinc</keyword>
<dbReference type="AlphaFoldDB" id="A0A8H5LLK0"/>
<protein>
    <recommendedName>
        <fullName evidence="4 9">Carbonic anhydrase</fullName>
        <ecNumber evidence="4 9">4.2.1.1</ecNumber>
    </recommendedName>
</protein>
<organism evidence="11 12">
    <name type="scientific">Tetrapyrgos nigripes</name>
    <dbReference type="NCBI Taxonomy" id="182062"/>
    <lineage>
        <taxon>Eukaryota</taxon>
        <taxon>Fungi</taxon>
        <taxon>Dikarya</taxon>
        <taxon>Basidiomycota</taxon>
        <taxon>Agaricomycotina</taxon>
        <taxon>Agaricomycetes</taxon>
        <taxon>Agaricomycetidae</taxon>
        <taxon>Agaricales</taxon>
        <taxon>Marasmiineae</taxon>
        <taxon>Marasmiaceae</taxon>
        <taxon>Tetrapyrgos</taxon>
    </lineage>
</organism>
<sequence>MPSASCIYGTTLHRREIDVHISSFTFSGTAGPIDWAGLNPEYHECALGRYQSPISCNQSVPFATEIPQINIPSTSCAEIQNIGSMVLVFINGTTTFGGKTYNLVQYHFHTPSEHRIEDEYYPLEMHMMAHSLSSGSSSNCPAWASPPVSIREPGTRNVTGYLDFSELVEAFQTTPIYQYTGSLTTPPCTEGITFLTLAYPMVLDVASYNLLRSVMKFNSRYTQNAPGEENLLQIPPRDIQVLQ</sequence>
<dbReference type="GO" id="GO:0008270">
    <property type="term" value="F:zinc ion binding"/>
    <property type="evidence" value="ECO:0007669"/>
    <property type="project" value="UniProtKB-UniRule"/>
</dbReference>
<dbReference type="InterPro" id="IPR001148">
    <property type="entry name" value="CA_dom"/>
</dbReference>
<reference evidence="11 12" key="1">
    <citation type="journal article" date="2020" name="ISME J.">
        <title>Uncovering the hidden diversity of litter-decomposition mechanisms in mushroom-forming fungi.</title>
        <authorList>
            <person name="Floudas D."/>
            <person name="Bentzer J."/>
            <person name="Ahren D."/>
            <person name="Johansson T."/>
            <person name="Persson P."/>
            <person name="Tunlid A."/>
        </authorList>
    </citation>
    <scope>NUCLEOTIDE SEQUENCE [LARGE SCALE GENOMIC DNA]</scope>
    <source>
        <strain evidence="11 12">CBS 291.85</strain>
    </source>
</reference>
<evidence type="ECO:0000256" key="2">
    <source>
        <dbReference type="ARBA" id="ARBA00002904"/>
    </source>
</evidence>
<evidence type="ECO:0000256" key="1">
    <source>
        <dbReference type="ARBA" id="ARBA00001947"/>
    </source>
</evidence>
<keyword evidence="12" id="KW-1185">Reference proteome</keyword>
<dbReference type="SMART" id="SM01057">
    <property type="entry name" value="Carb_anhydrase"/>
    <property type="match status" value="1"/>
</dbReference>
<evidence type="ECO:0000256" key="8">
    <source>
        <dbReference type="ARBA" id="ARBA00048348"/>
    </source>
</evidence>
<dbReference type="CDD" id="cd03124">
    <property type="entry name" value="alpha_CA_prokaryotic_like"/>
    <property type="match status" value="1"/>
</dbReference>
<evidence type="ECO:0000259" key="10">
    <source>
        <dbReference type="PROSITE" id="PS51144"/>
    </source>
</evidence>
<dbReference type="InterPro" id="IPR023561">
    <property type="entry name" value="Carbonic_anhydrase_a-class"/>
</dbReference>
<dbReference type="GO" id="GO:0004089">
    <property type="term" value="F:carbonate dehydratase activity"/>
    <property type="evidence" value="ECO:0007669"/>
    <property type="project" value="UniProtKB-UniRule"/>
</dbReference>
<accession>A0A8H5LLK0</accession>
<evidence type="ECO:0000313" key="11">
    <source>
        <dbReference type="EMBL" id="KAF5361687.1"/>
    </source>
</evidence>
<proteinExistence type="inferred from homology"/>
<dbReference type="EMBL" id="JAACJM010000039">
    <property type="protein sequence ID" value="KAF5361687.1"/>
    <property type="molecule type" value="Genomic_DNA"/>
</dbReference>
<evidence type="ECO:0000256" key="9">
    <source>
        <dbReference type="RuleBase" id="RU367011"/>
    </source>
</evidence>
<keyword evidence="5 9" id="KW-0479">Metal-binding</keyword>
<dbReference type="Proteomes" id="UP000559256">
    <property type="component" value="Unassembled WGS sequence"/>
</dbReference>
<gene>
    <name evidence="11" type="ORF">D9758_007330</name>
</gene>
<comment type="function">
    <text evidence="2 9">Reversible hydration of carbon dioxide.</text>
</comment>
<dbReference type="OrthoDB" id="429145at2759"/>
<comment type="caution">
    <text evidence="11">The sequence shown here is derived from an EMBL/GenBank/DDBJ whole genome shotgun (WGS) entry which is preliminary data.</text>
</comment>
<evidence type="ECO:0000256" key="7">
    <source>
        <dbReference type="ARBA" id="ARBA00023239"/>
    </source>
</evidence>
<comment type="similarity">
    <text evidence="3 9">Belongs to the alpha-carbonic anhydrase family.</text>
</comment>
<dbReference type="SUPFAM" id="SSF51069">
    <property type="entry name" value="Carbonic anhydrase"/>
    <property type="match status" value="1"/>
</dbReference>